<dbReference type="InterPro" id="IPR051468">
    <property type="entry name" value="Fungal_SecMetab_SDRs"/>
</dbReference>
<dbReference type="SUPFAM" id="SSF51735">
    <property type="entry name" value="NAD(P)-binding Rossmann-fold domains"/>
    <property type="match status" value="1"/>
</dbReference>
<dbReference type="EMBL" id="MVGC01000542">
    <property type="protein sequence ID" value="RJE18496.1"/>
    <property type="molecule type" value="Genomic_DNA"/>
</dbReference>
<dbReference type="Proteomes" id="UP000266188">
    <property type="component" value="Unassembled WGS sequence"/>
</dbReference>
<dbReference type="Pfam" id="PF00106">
    <property type="entry name" value="adh_short"/>
    <property type="match status" value="1"/>
</dbReference>
<keyword evidence="3" id="KW-1185">Reference proteome</keyword>
<dbReference type="PANTHER" id="PTHR43544:SF32">
    <property type="entry name" value="CHAIN DEHYDROGENASE, PUTATIVE (AFU_ORTHOLOGUE AFUA_5G01530)-RELATED"/>
    <property type="match status" value="1"/>
</dbReference>
<dbReference type="GO" id="GO:0016491">
    <property type="term" value="F:oxidoreductase activity"/>
    <property type="evidence" value="ECO:0007669"/>
    <property type="project" value="TreeGrafter"/>
</dbReference>
<comment type="caution">
    <text evidence="2">The sequence shown here is derived from an EMBL/GenBank/DDBJ whole genome shotgun (WGS) entry which is preliminary data.</text>
</comment>
<dbReference type="PANTHER" id="PTHR43544">
    <property type="entry name" value="SHORT-CHAIN DEHYDROGENASE/REDUCTASE"/>
    <property type="match status" value="1"/>
</dbReference>
<proteinExistence type="inferred from homology"/>
<dbReference type="InterPro" id="IPR036291">
    <property type="entry name" value="NAD(P)-bd_dom_sf"/>
</dbReference>
<sequence length="248" mass="26665">MSPRIVLITGANSGVGFATAKVIAQASENFHTIIACRSLEKATSAISDLKKEETKGQLSPIKLDVTDEQSITEAATQVHQQFGRLDILINNAGIASQHPDLKTQLQQCLDTNVVGPVLVSAAFRDLLLQSPNPYSIYISSGLSSMTKTLDPASGEHFSLWKTYKISKTAVNMVAVQEAAEFRSTPLKVFAVCPGLVRSYLRGSSEEDITFGGKAGDPMVSGETILSVIEGKRDGDVGKLIHKDGVYPW</sequence>
<gene>
    <name evidence="2" type="ORF">PHISCL_09172</name>
</gene>
<dbReference type="PRINTS" id="PR00081">
    <property type="entry name" value="GDHRDH"/>
</dbReference>
<dbReference type="Gene3D" id="3.40.50.720">
    <property type="entry name" value="NAD(P)-binding Rossmann-like Domain"/>
    <property type="match status" value="1"/>
</dbReference>
<organism evidence="2 3">
    <name type="scientific">Aspergillus sclerotialis</name>
    <dbReference type="NCBI Taxonomy" id="2070753"/>
    <lineage>
        <taxon>Eukaryota</taxon>
        <taxon>Fungi</taxon>
        <taxon>Dikarya</taxon>
        <taxon>Ascomycota</taxon>
        <taxon>Pezizomycotina</taxon>
        <taxon>Eurotiomycetes</taxon>
        <taxon>Eurotiomycetidae</taxon>
        <taxon>Eurotiales</taxon>
        <taxon>Aspergillaceae</taxon>
        <taxon>Aspergillus</taxon>
        <taxon>Aspergillus subgen. Polypaecilum</taxon>
    </lineage>
</organism>
<evidence type="ECO:0000313" key="3">
    <source>
        <dbReference type="Proteomes" id="UP000266188"/>
    </source>
</evidence>
<name>A0A3A2Z6M4_9EURO</name>
<dbReference type="GO" id="GO:0005737">
    <property type="term" value="C:cytoplasm"/>
    <property type="evidence" value="ECO:0007669"/>
    <property type="project" value="TreeGrafter"/>
</dbReference>
<accession>A0A3A2Z6M4</accession>
<dbReference type="InterPro" id="IPR002347">
    <property type="entry name" value="SDR_fam"/>
</dbReference>
<reference evidence="3" key="1">
    <citation type="submission" date="2017-02" db="EMBL/GenBank/DDBJ databases">
        <authorList>
            <person name="Tafer H."/>
            <person name="Lopandic K."/>
        </authorList>
    </citation>
    <scope>NUCLEOTIDE SEQUENCE [LARGE SCALE GENOMIC DNA]</scope>
    <source>
        <strain evidence="3">CBS 366.77</strain>
    </source>
</reference>
<comment type="similarity">
    <text evidence="1">Belongs to the short-chain dehydrogenases/reductases (SDR) family.</text>
</comment>
<dbReference type="GO" id="GO:0019748">
    <property type="term" value="P:secondary metabolic process"/>
    <property type="evidence" value="ECO:0007669"/>
    <property type="project" value="TreeGrafter"/>
</dbReference>
<protein>
    <submittedName>
        <fullName evidence="2">Short chain dehydrogenase</fullName>
    </submittedName>
</protein>
<dbReference type="AlphaFoldDB" id="A0A3A2Z6M4"/>
<evidence type="ECO:0000313" key="2">
    <source>
        <dbReference type="EMBL" id="RJE18496.1"/>
    </source>
</evidence>
<evidence type="ECO:0000256" key="1">
    <source>
        <dbReference type="ARBA" id="ARBA00006484"/>
    </source>
</evidence>
<dbReference type="OrthoDB" id="1933717at2759"/>